<reference evidence="3 4" key="1">
    <citation type="submission" date="2019-07" db="EMBL/GenBank/DDBJ databases">
        <title>Complete Genome Sequence and Methylome Analysis of Nocardia otitidis-caviarum NEB252.</title>
        <authorList>
            <person name="Fomenkov A."/>
            <person name="Anton B.P."/>
            <person name="Vincze T."/>
            <person name="Roberts R.J."/>
        </authorList>
    </citation>
    <scope>NUCLEOTIDE SEQUENCE [LARGE SCALE GENOMIC DNA]</scope>
    <source>
        <strain evidence="3 4">NEB252</strain>
    </source>
</reference>
<evidence type="ECO:0000256" key="1">
    <source>
        <dbReference type="ARBA" id="ARBA00022729"/>
    </source>
</evidence>
<evidence type="ECO:0000313" key="3">
    <source>
        <dbReference type="EMBL" id="QDP83126.1"/>
    </source>
</evidence>
<name>A0A516NW38_9NOCA</name>
<sequence length="216" mass="22805">MRESTGSIGTRPSGGTDRPGRRSSRAGPWQTPLRPSVVDPRGPLVSTPTGPDGLPSIAEYLAAAGVQVESVAPEAPGAPQISIPVPEGWQQMNPAQFPGAYGVWATAPEGGWADNAVVLVAKFSEPMDSSKLLECGFTDARRLPEWQELDTHTGEFNGFPSSAITGTYVVAPMTLWAYNRYVIVEDRYLVQLTVTTRADHDGADAAAIVAGLAVSA</sequence>
<evidence type="ECO:0000256" key="2">
    <source>
        <dbReference type="SAM" id="MobiDB-lite"/>
    </source>
</evidence>
<feature type="compositionally biased region" description="Polar residues" evidence="2">
    <location>
        <begin position="1"/>
        <end position="10"/>
    </location>
</feature>
<keyword evidence="1" id="KW-0732">Signal</keyword>
<dbReference type="InterPro" id="IPR019674">
    <property type="entry name" value="Lipoprotein_LpqN/LpqT-like"/>
</dbReference>
<dbReference type="Pfam" id="PF10738">
    <property type="entry name" value="Lpp-LpqN"/>
    <property type="match status" value="1"/>
</dbReference>
<gene>
    <name evidence="3" type="ORF">FOH10_01690</name>
</gene>
<dbReference type="AlphaFoldDB" id="A0A516NW38"/>
<accession>A0A516NW38</accession>
<protein>
    <recommendedName>
        <fullName evidence="5">Lipoprotein LpqN</fullName>
    </recommendedName>
</protein>
<dbReference type="Gene3D" id="3.40.1000.10">
    <property type="entry name" value="Mog1/PsbP, alpha/beta/alpha sandwich"/>
    <property type="match status" value="1"/>
</dbReference>
<evidence type="ECO:0008006" key="5">
    <source>
        <dbReference type="Google" id="ProtNLM"/>
    </source>
</evidence>
<dbReference type="EMBL" id="CP041695">
    <property type="protein sequence ID" value="QDP83126.1"/>
    <property type="molecule type" value="Genomic_DNA"/>
</dbReference>
<evidence type="ECO:0000313" key="4">
    <source>
        <dbReference type="Proteomes" id="UP000317039"/>
    </source>
</evidence>
<proteinExistence type="predicted"/>
<organism evidence="3 4">
    <name type="scientific">Nocardia otitidiscaviarum</name>
    <dbReference type="NCBI Taxonomy" id="1823"/>
    <lineage>
        <taxon>Bacteria</taxon>
        <taxon>Bacillati</taxon>
        <taxon>Actinomycetota</taxon>
        <taxon>Actinomycetes</taxon>
        <taxon>Mycobacteriales</taxon>
        <taxon>Nocardiaceae</taxon>
        <taxon>Nocardia</taxon>
    </lineage>
</organism>
<dbReference type="KEGG" id="nod:FOH10_01690"/>
<feature type="region of interest" description="Disordered" evidence="2">
    <location>
        <begin position="1"/>
        <end position="51"/>
    </location>
</feature>
<dbReference type="Proteomes" id="UP000317039">
    <property type="component" value="Chromosome"/>
</dbReference>